<evidence type="ECO:0000313" key="2">
    <source>
        <dbReference type="EMBL" id="CAX68188.1"/>
    </source>
</evidence>
<reference evidence="2" key="1">
    <citation type="submission" date="2009-04" db="EMBL/GenBank/DDBJ databases">
        <title>Novel enterobacterial integrative and conjugative elements (ICEs), including a mobilisable relateive of SPI-7.</title>
        <authorList>
            <person name="Seth-Smith H.M."/>
        </authorList>
    </citation>
    <scope>NUCLEOTIDE SEQUENCE</scope>
    <source>
        <strain evidence="2">5494-57</strain>
    </source>
</reference>
<sequence length="104" mass="11367">MIYPNSRLASLMLIIALTGCSSAELSEFRKQLSGLNTAMGPVYHQAALPADREKVSNEATVPVDVDTAAARLKRYYRFTSNQEISALRNKGTREVGCHGHGTEL</sequence>
<dbReference type="EMBL" id="FN298496">
    <property type="protein sequence ID" value="CAX68188.1"/>
    <property type="molecule type" value="Genomic_DNA"/>
</dbReference>
<dbReference type="PROSITE" id="PS51257">
    <property type="entry name" value="PROKAR_LIPOPROTEIN"/>
    <property type="match status" value="1"/>
</dbReference>
<name>F2Q991_SALET</name>
<evidence type="ECO:0000256" key="1">
    <source>
        <dbReference type="SAM" id="SignalP"/>
    </source>
</evidence>
<keyword evidence="1" id="KW-0732">Signal</keyword>
<accession>F2Q991</accession>
<protein>
    <submittedName>
        <fullName evidence="2">Putative lipoprotein</fullName>
    </submittedName>
</protein>
<feature type="chain" id="PRO_5003284166" evidence="1">
    <location>
        <begin position="24"/>
        <end position="104"/>
    </location>
</feature>
<proteinExistence type="predicted"/>
<feature type="signal peptide" evidence="1">
    <location>
        <begin position="1"/>
        <end position="23"/>
    </location>
</feature>
<dbReference type="AlphaFoldDB" id="F2Q991"/>
<keyword evidence="2" id="KW-0449">Lipoprotein</keyword>
<organism evidence="2">
    <name type="scientific">Salmonella enterica I</name>
    <dbReference type="NCBI Taxonomy" id="59201"/>
    <lineage>
        <taxon>Bacteria</taxon>
        <taxon>Pseudomonadati</taxon>
        <taxon>Pseudomonadota</taxon>
        <taxon>Gammaproteobacteria</taxon>
        <taxon>Enterobacterales</taxon>
        <taxon>Enterobacteriaceae</taxon>
        <taxon>Salmonella</taxon>
    </lineage>
</organism>
<gene>
    <name evidence="2" type="ORF">CTnscr_008</name>
</gene>